<feature type="region of interest" description="Disordered" evidence="6">
    <location>
        <begin position="1"/>
        <end position="55"/>
    </location>
</feature>
<comment type="subcellular location">
    <subcellularLocation>
        <location evidence="1">Nucleus</location>
    </subcellularLocation>
</comment>
<dbReference type="InterPro" id="IPR039008">
    <property type="entry name" value="IF_rod_dom"/>
</dbReference>
<dbReference type="SUPFAM" id="SSF64593">
    <property type="entry name" value="Intermediate filament protein, coiled coil region"/>
    <property type="match status" value="2"/>
</dbReference>
<accession>A0A0X3NM60</accession>
<evidence type="ECO:0000256" key="6">
    <source>
        <dbReference type="SAM" id="MobiDB-lite"/>
    </source>
</evidence>
<evidence type="ECO:0000259" key="8">
    <source>
        <dbReference type="PROSITE" id="PS51842"/>
    </source>
</evidence>
<dbReference type="EMBL" id="GEEE01022490">
    <property type="protein sequence ID" value="JAP40735.1"/>
    <property type="molecule type" value="Transcribed_RNA"/>
</dbReference>
<evidence type="ECO:0000313" key="9">
    <source>
        <dbReference type="EMBL" id="JAP40735.1"/>
    </source>
</evidence>
<keyword evidence="2" id="KW-0403">Intermediate filament</keyword>
<feature type="coiled-coil region" evidence="5">
    <location>
        <begin position="283"/>
        <end position="374"/>
    </location>
</feature>
<evidence type="ECO:0000259" key="7">
    <source>
        <dbReference type="PROSITE" id="PS51841"/>
    </source>
</evidence>
<dbReference type="PROSITE" id="PS51842">
    <property type="entry name" value="IF_ROD_2"/>
    <property type="match status" value="1"/>
</dbReference>
<dbReference type="Gene3D" id="1.20.5.170">
    <property type="match status" value="1"/>
</dbReference>
<feature type="compositionally biased region" description="Low complexity" evidence="6">
    <location>
        <begin position="30"/>
        <end position="43"/>
    </location>
</feature>
<dbReference type="GO" id="GO:0005882">
    <property type="term" value="C:intermediate filament"/>
    <property type="evidence" value="ECO:0007669"/>
    <property type="project" value="UniProtKB-KW"/>
</dbReference>
<feature type="domain" description="LTD" evidence="7">
    <location>
        <begin position="448"/>
        <end position="579"/>
    </location>
</feature>
<dbReference type="PANTHER" id="PTHR45721:SF11">
    <property type="entry name" value="LAMIN DM0-RELATED"/>
    <property type="match status" value="1"/>
</dbReference>
<dbReference type="EMBL" id="GEEE01004755">
    <property type="protein sequence ID" value="JAP58470.1"/>
    <property type="molecule type" value="Transcribed_RNA"/>
</dbReference>
<dbReference type="Pfam" id="PF00038">
    <property type="entry name" value="Filament"/>
    <property type="match status" value="1"/>
</dbReference>
<sequence length="594" mass="68745">MSARARKSKQSEQAKSDSPQKSVTTDRSHVSISSEFSRDSFPSPRRRERSVSPLNITRSDEKEELASLNDRLAHYIDYVRKLEKDKETMKRKIQSITEERISRVDEARRTYEDEIASLRQLVDDLAKQKAVTDMELKKHRDDAADAKNKLARRDLEARGLQRKVDALEHDLSAFKDDHERYQRLKPEFDTLEKRLEAMRRDLEAETILRTDLENKVAGLREELDFKNRLFDEERQKLVSRTLTIEEEIEDRKAAEYESRLADELLSFRQQTGDELQEYRCQMENTFQKKLDELRAANSNASDESLRLRDEIIVVRKRADDLTHELAKKTGEVDLLNRRLSDLEHQLNQEREDFENQLRAQRAEVKRLQDELELRFGEFTDLMNTKIALDQEILMYRKMLEGEESRLNIQSPQRDSAFYLAGKKRRLDADYDDETSSSEMPETSSTARYSFRVSTSATGGVEFSSEQDGQGRWVKLVNSSDEDVSLGNWVLKHQADGRECSFKFHRSVTLKPSATCTIWSSDAGATHNPPKDIVMKNQAFNSGGNISITLSDSDAKEQASCLIVRERVKAVVPHLRSQRFRGSSTTHSEEKCCIM</sequence>
<dbReference type="InterPro" id="IPR036415">
    <property type="entry name" value="Lamin_tail_dom_sf"/>
</dbReference>
<feature type="coiled-coil region" evidence="5">
    <location>
        <begin position="157"/>
        <end position="236"/>
    </location>
</feature>
<dbReference type="Gene3D" id="1.20.5.1160">
    <property type="entry name" value="Vasodilator-stimulated phosphoprotein"/>
    <property type="match status" value="1"/>
</dbReference>
<dbReference type="PROSITE" id="PS51841">
    <property type="entry name" value="LTD"/>
    <property type="match status" value="1"/>
</dbReference>
<organism evidence="9">
    <name type="scientific">Schistocephalus solidus</name>
    <name type="common">Tapeworm</name>
    <dbReference type="NCBI Taxonomy" id="70667"/>
    <lineage>
        <taxon>Eukaryota</taxon>
        <taxon>Metazoa</taxon>
        <taxon>Spiralia</taxon>
        <taxon>Lophotrochozoa</taxon>
        <taxon>Platyhelminthes</taxon>
        <taxon>Cestoda</taxon>
        <taxon>Eucestoda</taxon>
        <taxon>Diphyllobothriidea</taxon>
        <taxon>Diphyllobothriidae</taxon>
        <taxon>Schistocephalus</taxon>
    </lineage>
</organism>
<evidence type="ECO:0000256" key="1">
    <source>
        <dbReference type="ARBA" id="ARBA00004123"/>
    </source>
</evidence>
<dbReference type="GO" id="GO:0051664">
    <property type="term" value="P:nuclear pore localization"/>
    <property type="evidence" value="ECO:0007669"/>
    <property type="project" value="TreeGrafter"/>
</dbReference>
<reference evidence="9" key="1">
    <citation type="submission" date="2016-01" db="EMBL/GenBank/DDBJ databases">
        <title>Reference transcriptome for the parasite Schistocephalus solidus: insights into the molecular evolution of parasitism.</title>
        <authorList>
            <person name="Hebert F.O."/>
            <person name="Grambauer S."/>
            <person name="Barber I."/>
            <person name="Landry C.R."/>
            <person name="Aubin-Horth N."/>
        </authorList>
    </citation>
    <scope>NUCLEOTIDE SEQUENCE</scope>
</reference>
<name>A0A0X3NM60_SCHSO</name>
<dbReference type="InterPro" id="IPR001322">
    <property type="entry name" value="Lamin_tail_dom"/>
</dbReference>
<gene>
    <name evidence="9" type="primary">LMNB2</name>
    <name evidence="9" type="ORF">TR109710</name>
</gene>
<evidence type="ECO:0000256" key="5">
    <source>
        <dbReference type="SAM" id="Coils"/>
    </source>
</evidence>
<evidence type="ECO:0000256" key="4">
    <source>
        <dbReference type="ARBA" id="ARBA00023242"/>
    </source>
</evidence>
<dbReference type="AlphaFoldDB" id="A0A0X3NM60"/>
<evidence type="ECO:0000256" key="2">
    <source>
        <dbReference type="ARBA" id="ARBA00022754"/>
    </source>
</evidence>
<dbReference type="SUPFAM" id="SSF74853">
    <property type="entry name" value="Lamin A/C globular tail domain"/>
    <property type="match status" value="1"/>
</dbReference>
<evidence type="ECO:0000256" key="3">
    <source>
        <dbReference type="ARBA" id="ARBA00023054"/>
    </source>
</evidence>
<feature type="domain" description="IF rod" evidence="8">
    <location>
        <begin position="61"/>
        <end position="406"/>
    </location>
</feature>
<dbReference type="Gene3D" id="2.60.40.1260">
    <property type="entry name" value="Lamin Tail domain"/>
    <property type="match status" value="1"/>
</dbReference>
<keyword evidence="3 5" id="KW-0175">Coiled coil</keyword>
<dbReference type="GO" id="GO:0007097">
    <property type="term" value="P:nuclear migration"/>
    <property type="evidence" value="ECO:0007669"/>
    <property type="project" value="TreeGrafter"/>
</dbReference>
<dbReference type="GO" id="GO:0005200">
    <property type="term" value="F:structural constituent of cytoskeleton"/>
    <property type="evidence" value="ECO:0007669"/>
    <property type="project" value="TreeGrafter"/>
</dbReference>
<dbReference type="Pfam" id="PF00932">
    <property type="entry name" value="LTD"/>
    <property type="match status" value="1"/>
</dbReference>
<dbReference type="GO" id="GO:0005652">
    <property type="term" value="C:nuclear lamina"/>
    <property type="evidence" value="ECO:0007669"/>
    <property type="project" value="TreeGrafter"/>
</dbReference>
<dbReference type="GO" id="GO:0090435">
    <property type="term" value="P:protein localization to nuclear envelope"/>
    <property type="evidence" value="ECO:0007669"/>
    <property type="project" value="TreeGrafter"/>
</dbReference>
<dbReference type="SMART" id="SM01391">
    <property type="entry name" value="Filament"/>
    <property type="match status" value="1"/>
</dbReference>
<dbReference type="GO" id="GO:0006998">
    <property type="term" value="P:nuclear envelope organization"/>
    <property type="evidence" value="ECO:0007669"/>
    <property type="project" value="TreeGrafter"/>
</dbReference>
<keyword evidence="4" id="KW-0539">Nucleus</keyword>
<dbReference type="PANTHER" id="PTHR45721">
    <property type="entry name" value="LAMIN DM0-RELATED"/>
    <property type="match status" value="1"/>
</dbReference>
<proteinExistence type="predicted"/>
<protein>
    <submittedName>
        <fullName evidence="9">Lamin-B2</fullName>
    </submittedName>
</protein>
<dbReference type="GO" id="GO:0031507">
    <property type="term" value="P:heterochromatin formation"/>
    <property type="evidence" value="ECO:0007669"/>
    <property type="project" value="TreeGrafter"/>
</dbReference>
<feature type="coiled-coil region" evidence="5">
    <location>
        <begin position="65"/>
        <end position="128"/>
    </location>
</feature>